<name>A0ABU1H0J7_9GAMM</name>
<comment type="caution">
    <text evidence="1">The sequence shown here is derived from an EMBL/GenBank/DDBJ whole genome shotgun (WGS) entry which is preliminary data.</text>
</comment>
<dbReference type="RefSeq" id="WP_309619168.1">
    <property type="nucleotide sequence ID" value="NZ_JARWAO010000010.1"/>
</dbReference>
<reference evidence="1 2" key="1">
    <citation type="submission" date="2023-04" db="EMBL/GenBank/DDBJ databases">
        <title>A long-awaited taxogenomic arrangement of the family Halomonadaceae.</title>
        <authorList>
            <person name="De La Haba R."/>
            <person name="Chuvochina M."/>
            <person name="Wittouck S."/>
            <person name="Arahal D.R."/>
            <person name="Sanchez-Porro C."/>
            <person name="Hugenholtz P."/>
            <person name="Ventosa A."/>
        </authorList>
    </citation>
    <scope>NUCLEOTIDE SEQUENCE [LARGE SCALE GENOMIC DNA]</scope>
    <source>
        <strain evidence="1 2">DSM 22428</strain>
    </source>
</reference>
<keyword evidence="2" id="KW-1185">Reference proteome</keyword>
<evidence type="ECO:0000313" key="2">
    <source>
        <dbReference type="Proteomes" id="UP001269375"/>
    </source>
</evidence>
<proteinExistence type="predicted"/>
<dbReference type="Proteomes" id="UP001269375">
    <property type="component" value="Unassembled WGS sequence"/>
</dbReference>
<feature type="non-terminal residue" evidence="1">
    <location>
        <position position="1"/>
    </location>
</feature>
<protein>
    <submittedName>
        <fullName evidence="1">Uncharacterized protein</fullName>
    </submittedName>
</protein>
<gene>
    <name evidence="1" type="ORF">QC825_14790</name>
</gene>
<organism evidence="1 2">
    <name type="scientific">Larsenimonas suaedae</name>
    <dbReference type="NCBI Taxonomy" id="1851019"/>
    <lineage>
        <taxon>Bacteria</taxon>
        <taxon>Pseudomonadati</taxon>
        <taxon>Pseudomonadota</taxon>
        <taxon>Gammaproteobacteria</taxon>
        <taxon>Oceanospirillales</taxon>
        <taxon>Halomonadaceae</taxon>
        <taxon>Larsenimonas</taxon>
    </lineage>
</organism>
<dbReference type="EMBL" id="JARWAO010000010">
    <property type="protein sequence ID" value="MDR5897336.1"/>
    <property type="molecule type" value="Genomic_DNA"/>
</dbReference>
<sequence>QQTENLAATKAQTLEQTALVKQQTLNAITQNDTLLKEQCKLDAEFDLLQEQKLQTVAQTALVTQKRVTEKAQITASGVDEDSVIGRQKGLYLAQTNGFERDAVQKAAKLMVDSWNVRRTTDDATSANETNRLDDVTVGRAVERLLSNVNA</sequence>
<evidence type="ECO:0000313" key="1">
    <source>
        <dbReference type="EMBL" id="MDR5897336.1"/>
    </source>
</evidence>
<accession>A0ABU1H0J7</accession>